<dbReference type="FunFam" id="1.20.1050.10:FF:000007">
    <property type="entry name" value="Glutathione S-transferase 1-1"/>
    <property type="match status" value="1"/>
</dbReference>
<dbReference type="SFLD" id="SFLDG01153">
    <property type="entry name" value="Main.4:_Theta-like"/>
    <property type="match status" value="1"/>
</dbReference>
<dbReference type="SUPFAM" id="SSF47616">
    <property type="entry name" value="GST C-terminal domain-like"/>
    <property type="match status" value="1"/>
</dbReference>
<dbReference type="Pfam" id="PF00043">
    <property type="entry name" value="GST_C"/>
    <property type="match status" value="1"/>
</dbReference>
<dbReference type="PANTHER" id="PTHR43969:SF9">
    <property type="entry name" value="GLUTATHIONE S TRANSFERASE D10, ISOFORM A-RELATED"/>
    <property type="match status" value="1"/>
</dbReference>
<dbReference type="CDD" id="cd03177">
    <property type="entry name" value="GST_C_Delta_Epsilon"/>
    <property type="match status" value="1"/>
</dbReference>
<evidence type="ECO:0000313" key="5">
    <source>
        <dbReference type="EMBL" id="KAK4876080.1"/>
    </source>
</evidence>
<feature type="domain" description="GST C-terminal" evidence="4">
    <location>
        <begin position="88"/>
        <end position="217"/>
    </location>
</feature>
<evidence type="ECO:0000256" key="1">
    <source>
        <dbReference type="ARBA" id="ARBA00011738"/>
    </source>
</evidence>
<evidence type="ECO:0000313" key="6">
    <source>
        <dbReference type="Proteomes" id="UP001353858"/>
    </source>
</evidence>
<dbReference type="GO" id="GO:0006749">
    <property type="term" value="P:glutathione metabolic process"/>
    <property type="evidence" value="ECO:0007669"/>
    <property type="project" value="TreeGrafter"/>
</dbReference>
<dbReference type="InterPro" id="IPR004046">
    <property type="entry name" value="GST_C"/>
</dbReference>
<gene>
    <name evidence="5" type="ORF">RN001_012502</name>
</gene>
<sequence length="217" mass="24796">MVMKLYMIDASPPVRAVLLTAEALGIKLEHVTVNFMTSEQLDPKFIEINPQHSIPVLDDNGTIIWDSHAINAYLVTKYGKNDSLYPKDSFKRAVIDQRLHFDSCNLFGVLRIIAHLFLRKSFKTVPEYMIEEINDSYEILNEFLKNGNWAAGDDLSLADFSLISTVTTIDVFVPIDVNKYKNIVNWIKRVEDLPYYHVNQDGLNAFKAVISANQQIK</sequence>
<comment type="subunit">
    <text evidence="1">Homodimer.</text>
</comment>
<dbReference type="PROSITE" id="PS50405">
    <property type="entry name" value="GST_CTER"/>
    <property type="match status" value="1"/>
</dbReference>
<dbReference type="InterPro" id="IPR040079">
    <property type="entry name" value="Glutathione_S-Trfase"/>
</dbReference>
<proteinExistence type="inferred from homology"/>
<dbReference type="AlphaFoldDB" id="A0AAN7Q1P0"/>
<dbReference type="SFLD" id="SFLDG00358">
    <property type="entry name" value="Main_(cytGST)"/>
    <property type="match status" value="1"/>
</dbReference>
<dbReference type="InterPro" id="IPR036282">
    <property type="entry name" value="Glutathione-S-Trfase_C_sf"/>
</dbReference>
<organism evidence="5 6">
    <name type="scientific">Aquatica leii</name>
    <dbReference type="NCBI Taxonomy" id="1421715"/>
    <lineage>
        <taxon>Eukaryota</taxon>
        <taxon>Metazoa</taxon>
        <taxon>Ecdysozoa</taxon>
        <taxon>Arthropoda</taxon>
        <taxon>Hexapoda</taxon>
        <taxon>Insecta</taxon>
        <taxon>Pterygota</taxon>
        <taxon>Neoptera</taxon>
        <taxon>Endopterygota</taxon>
        <taxon>Coleoptera</taxon>
        <taxon>Polyphaga</taxon>
        <taxon>Elateriformia</taxon>
        <taxon>Elateroidea</taxon>
        <taxon>Lampyridae</taxon>
        <taxon>Luciolinae</taxon>
        <taxon>Aquatica</taxon>
    </lineage>
</organism>
<dbReference type="Gene3D" id="1.20.1050.10">
    <property type="match status" value="1"/>
</dbReference>
<reference evidence="6" key="1">
    <citation type="submission" date="2023-01" db="EMBL/GenBank/DDBJ databases">
        <title>Key to firefly adult light organ development and bioluminescence: homeobox transcription factors regulate luciferase expression and transportation to peroxisome.</title>
        <authorList>
            <person name="Fu X."/>
        </authorList>
    </citation>
    <scope>NUCLEOTIDE SEQUENCE [LARGE SCALE GENOMIC DNA]</scope>
</reference>
<accession>A0AAN7Q1P0</accession>
<comment type="similarity">
    <text evidence="2">Belongs to the GST superfamily.</text>
</comment>
<feature type="domain" description="GST N-terminal" evidence="3">
    <location>
        <begin position="1"/>
        <end position="82"/>
    </location>
</feature>
<comment type="caution">
    <text evidence="5">The sequence shown here is derived from an EMBL/GenBank/DDBJ whole genome shotgun (WGS) entry which is preliminary data.</text>
</comment>
<dbReference type="CDD" id="cd03045">
    <property type="entry name" value="GST_N_Delta_Epsilon"/>
    <property type="match status" value="1"/>
</dbReference>
<dbReference type="InterPro" id="IPR010987">
    <property type="entry name" value="Glutathione-S-Trfase_C-like"/>
</dbReference>
<name>A0AAN7Q1P0_9COLE</name>
<evidence type="ECO:0000256" key="2">
    <source>
        <dbReference type="RuleBase" id="RU003494"/>
    </source>
</evidence>
<dbReference type="InterPro" id="IPR004045">
    <property type="entry name" value="Glutathione_S-Trfase_N"/>
</dbReference>
<dbReference type="EMBL" id="JARPUR010000005">
    <property type="protein sequence ID" value="KAK4876080.1"/>
    <property type="molecule type" value="Genomic_DNA"/>
</dbReference>
<dbReference type="FunFam" id="3.40.30.10:FF:000034">
    <property type="entry name" value="glutathione S-transferase 1"/>
    <property type="match status" value="1"/>
</dbReference>
<evidence type="ECO:0000259" key="4">
    <source>
        <dbReference type="PROSITE" id="PS50405"/>
    </source>
</evidence>
<dbReference type="SFLD" id="SFLDS00019">
    <property type="entry name" value="Glutathione_Transferase_(cytos"/>
    <property type="match status" value="1"/>
</dbReference>
<dbReference type="InterPro" id="IPR036249">
    <property type="entry name" value="Thioredoxin-like_sf"/>
</dbReference>
<dbReference type="Pfam" id="PF02798">
    <property type="entry name" value="GST_N"/>
    <property type="match status" value="1"/>
</dbReference>
<protein>
    <submittedName>
        <fullName evidence="5">Uncharacterized protein</fullName>
    </submittedName>
</protein>
<dbReference type="Gene3D" id="3.40.30.10">
    <property type="entry name" value="Glutaredoxin"/>
    <property type="match status" value="1"/>
</dbReference>
<dbReference type="SUPFAM" id="SSF52833">
    <property type="entry name" value="Thioredoxin-like"/>
    <property type="match status" value="1"/>
</dbReference>
<dbReference type="PROSITE" id="PS50404">
    <property type="entry name" value="GST_NTER"/>
    <property type="match status" value="1"/>
</dbReference>
<evidence type="ECO:0000259" key="3">
    <source>
        <dbReference type="PROSITE" id="PS50404"/>
    </source>
</evidence>
<dbReference type="PANTHER" id="PTHR43969">
    <property type="entry name" value="GLUTATHIONE S TRANSFERASE D10, ISOFORM A-RELATED"/>
    <property type="match status" value="1"/>
</dbReference>
<dbReference type="GO" id="GO:0004364">
    <property type="term" value="F:glutathione transferase activity"/>
    <property type="evidence" value="ECO:0007669"/>
    <property type="project" value="TreeGrafter"/>
</dbReference>
<dbReference type="Proteomes" id="UP001353858">
    <property type="component" value="Unassembled WGS sequence"/>
</dbReference>
<keyword evidence="6" id="KW-1185">Reference proteome</keyword>